<dbReference type="InterPro" id="IPR027417">
    <property type="entry name" value="P-loop_NTPase"/>
</dbReference>
<protein>
    <submittedName>
        <fullName evidence="4">Sulfotransferase domain-containing protein</fullName>
    </submittedName>
</protein>
<reference evidence="4 5" key="1">
    <citation type="submission" date="2024-03" db="EMBL/GenBank/DDBJ databases">
        <title>Novel Streptomyces species of biotechnological and ecological value are a feature of Machair soil.</title>
        <authorList>
            <person name="Prole J.R."/>
            <person name="Goodfellow M."/>
            <person name="Allenby N."/>
            <person name="Ward A.C."/>
        </authorList>
    </citation>
    <scope>NUCLEOTIDE SEQUENCE [LARGE SCALE GENOMIC DNA]</scope>
    <source>
        <strain evidence="4 5">MS1.HAVA.3</strain>
    </source>
</reference>
<comment type="caution">
    <text evidence="4">The sequence shown here is derived from an EMBL/GenBank/DDBJ whole genome shotgun (WGS) entry which is preliminary data.</text>
</comment>
<evidence type="ECO:0000256" key="1">
    <source>
        <dbReference type="ARBA" id="ARBA00005771"/>
    </source>
</evidence>
<dbReference type="PANTHER" id="PTHR11783">
    <property type="entry name" value="SULFOTRANSFERASE SULT"/>
    <property type="match status" value="1"/>
</dbReference>
<dbReference type="SUPFAM" id="SSF52540">
    <property type="entry name" value="P-loop containing nucleoside triphosphate hydrolases"/>
    <property type="match status" value="1"/>
</dbReference>
<dbReference type="Gene3D" id="3.40.50.300">
    <property type="entry name" value="P-loop containing nucleotide triphosphate hydrolases"/>
    <property type="match status" value="1"/>
</dbReference>
<keyword evidence="5" id="KW-1185">Reference proteome</keyword>
<evidence type="ECO:0000259" key="3">
    <source>
        <dbReference type="Pfam" id="PF00685"/>
    </source>
</evidence>
<accession>A0ABU8TZX4</accession>
<evidence type="ECO:0000313" key="5">
    <source>
        <dbReference type="Proteomes" id="UP001382904"/>
    </source>
</evidence>
<keyword evidence="2" id="KW-0808">Transferase</keyword>
<feature type="domain" description="Sulfotransferase" evidence="3">
    <location>
        <begin position="60"/>
        <end position="222"/>
    </location>
</feature>
<comment type="similarity">
    <text evidence="1">Belongs to the sulfotransferase 1 family.</text>
</comment>
<dbReference type="Pfam" id="PF00685">
    <property type="entry name" value="Sulfotransfer_1"/>
    <property type="match status" value="1"/>
</dbReference>
<dbReference type="EMBL" id="JBBKAM010000002">
    <property type="protein sequence ID" value="MEJ8641162.1"/>
    <property type="molecule type" value="Genomic_DNA"/>
</dbReference>
<evidence type="ECO:0000256" key="2">
    <source>
        <dbReference type="ARBA" id="ARBA00022679"/>
    </source>
</evidence>
<proteinExistence type="inferred from homology"/>
<gene>
    <name evidence="4" type="ORF">WKI68_06085</name>
</gene>
<organism evidence="4 5">
    <name type="scientific">Streptomyces caledonius</name>
    <dbReference type="NCBI Taxonomy" id="3134107"/>
    <lineage>
        <taxon>Bacteria</taxon>
        <taxon>Bacillati</taxon>
        <taxon>Actinomycetota</taxon>
        <taxon>Actinomycetes</taxon>
        <taxon>Kitasatosporales</taxon>
        <taxon>Streptomycetaceae</taxon>
        <taxon>Streptomyces</taxon>
    </lineage>
</organism>
<name>A0ABU8TZX4_9ACTN</name>
<evidence type="ECO:0000313" key="4">
    <source>
        <dbReference type="EMBL" id="MEJ8641162.1"/>
    </source>
</evidence>
<sequence>MAKAISLSWGLPMEICRDLRLEEFSSADPRIPRITFSHDDRVGWRTPGQLATDKEPYSRRRVVFLTRDLRDTTVSYYFQRTLRPDNPYTGPLGQFIGENEGSLRTCVAFWNIWHARQDVPRSFLLTSYERLATDTSGELARILAFCGLPRVEPEALREAVEYASFSSMRAMELSDALDSERLRPGRPGDPESFKTRRGIIGGFRDYLTTAQIGEVDDLIRTTLVPDWRAMAFAADDPVAAVR</sequence>
<dbReference type="Proteomes" id="UP001382904">
    <property type="component" value="Unassembled WGS sequence"/>
</dbReference>
<dbReference type="InterPro" id="IPR000863">
    <property type="entry name" value="Sulfotransferase_dom"/>
</dbReference>